<evidence type="ECO:0000313" key="1">
    <source>
        <dbReference type="EMBL" id="GGP05675.1"/>
    </source>
</evidence>
<reference evidence="1" key="1">
    <citation type="journal article" date="2014" name="Int. J. Syst. Evol. Microbiol.">
        <title>Complete genome sequence of Corynebacterium casei LMG S-19264T (=DSM 44701T), isolated from a smear-ripened cheese.</title>
        <authorList>
            <consortium name="US DOE Joint Genome Institute (JGI-PGF)"/>
            <person name="Walter F."/>
            <person name="Albersmeier A."/>
            <person name="Kalinowski J."/>
            <person name="Ruckert C."/>
        </authorList>
    </citation>
    <scope>NUCLEOTIDE SEQUENCE</scope>
    <source>
        <strain evidence="1">CGMCC 4.7430</strain>
    </source>
</reference>
<reference evidence="1" key="2">
    <citation type="submission" date="2020-09" db="EMBL/GenBank/DDBJ databases">
        <authorList>
            <person name="Sun Q."/>
            <person name="Zhou Y."/>
        </authorList>
    </citation>
    <scope>NUCLEOTIDE SEQUENCE</scope>
    <source>
        <strain evidence="1">CGMCC 4.7430</strain>
    </source>
</reference>
<sequence length="90" mass="9744">MKFPQSDTSTFYANPDGKTLFAEVSSTPVRVHKDGAWQPIDPRLIEKDGTLQPKAVKGELSLSTGGTTKALTYTGSSRWTGSIPCRNASR</sequence>
<protein>
    <submittedName>
        <fullName evidence="1">Uncharacterized protein</fullName>
    </submittedName>
</protein>
<gene>
    <name evidence="1" type="ORF">GCM10012278_26160</name>
</gene>
<dbReference type="AlphaFoldDB" id="A0A918A302"/>
<evidence type="ECO:0000313" key="2">
    <source>
        <dbReference type="Proteomes" id="UP000660745"/>
    </source>
</evidence>
<organism evidence="1 2">
    <name type="scientific">Nonomuraea glycinis</name>
    <dbReference type="NCBI Taxonomy" id="2047744"/>
    <lineage>
        <taxon>Bacteria</taxon>
        <taxon>Bacillati</taxon>
        <taxon>Actinomycetota</taxon>
        <taxon>Actinomycetes</taxon>
        <taxon>Streptosporangiales</taxon>
        <taxon>Streptosporangiaceae</taxon>
        <taxon>Nonomuraea</taxon>
    </lineage>
</organism>
<dbReference type="EMBL" id="BMNK01000003">
    <property type="protein sequence ID" value="GGP05675.1"/>
    <property type="molecule type" value="Genomic_DNA"/>
</dbReference>
<name>A0A918A302_9ACTN</name>
<dbReference type="Proteomes" id="UP000660745">
    <property type="component" value="Unassembled WGS sequence"/>
</dbReference>
<comment type="caution">
    <text evidence="1">The sequence shown here is derived from an EMBL/GenBank/DDBJ whole genome shotgun (WGS) entry which is preliminary data.</text>
</comment>
<accession>A0A918A302</accession>
<dbReference type="RefSeq" id="WP_189138783.1">
    <property type="nucleotide sequence ID" value="NZ_BMNK01000003.1"/>
</dbReference>
<keyword evidence="2" id="KW-1185">Reference proteome</keyword>
<proteinExistence type="predicted"/>